<name>A0A399R5P9_9PROT</name>
<evidence type="ECO:0000313" key="4">
    <source>
        <dbReference type="Proteomes" id="UP000265431"/>
    </source>
</evidence>
<sequence length="210" mass="22597">MSVLATASQPTKSWSSSNRHHASRPELCRQAMKDLLFNPNGRIAKRRFWQGVVLVTVVAVIKRGMEIKLAGSMGGLLGIVAMLVTLGLVYANICIFAKRFHDAGTSGWWIIAVWFGKFFTFVLMFALLGGLFLGSEGTALLEAVMEGWASADEAQLTQASRQLVDLLFPLIILSYVVNGVLAALIVGSLPSDPKANAYGPPPGNGPETFS</sequence>
<comment type="caution">
    <text evidence="3">The sequence shown here is derived from an EMBL/GenBank/DDBJ whole genome shotgun (WGS) entry which is preliminary data.</text>
</comment>
<feature type="transmembrane region" description="Helical" evidence="2">
    <location>
        <begin position="166"/>
        <end position="186"/>
    </location>
</feature>
<dbReference type="EMBL" id="QWGB01000004">
    <property type="protein sequence ID" value="RIJ25974.1"/>
    <property type="molecule type" value="Genomic_DNA"/>
</dbReference>
<dbReference type="PANTHER" id="PTHR34980:SF3">
    <property type="entry name" value="BLR8105 PROTEIN"/>
    <property type="match status" value="1"/>
</dbReference>
<dbReference type="Proteomes" id="UP000265431">
    <property type="component" value="Unassembled WGS sequence"/>
</dbReference>
<accession>A0A399R5P9</accession>
<dbReference type="Pfam" id="PF05656">
    <property type="entry name" value="DUF805"/>
    <property type="match status" value="1"/>
</dbReference>
<evidence type="ECO:0000313" key="3">
    <source>
        <dbReference type="EMBL" id="RIJ25974.1"/>
    </source>
</evidence>
<organism evidence="3 4">
    <name type="scientific">Henriciella barbarensis</name>
    <dbReference type="NCBI Taxonomy" id="86342"/>
    <lineage>
        <taxon>Bacteria</taxon>
        <taxon>Pseudomonadati</taxon>
        <taxon>Pseudomonadota</taxon>
        <taxon>Alphaproteobacteria</taxon>
        <taxon>Hyphomonadales</taxon>
        <taxon>Hyphomonadaceae</taxon>
        <taxon>Henriciella</taxon>
    </lineage>
</organism>
<keyword evidence="2" id="KW-0812">Transmembrane</keyword>
<feature type="region of interest" description="Disordered" evidence="1">
    <location>
        <begin position="1"/>
        <end position="22"/>
    </location>
</feature>
<dbReference type="PANTHER" id="PTHR34980">
    <property type="entry name" value="INNER MEMBRANE PROTEIN-RELATED-RELATED"/>
    <property type="match status" value="1"/>
</dbReference>
<keyword evidence="2" id="KW-1133">Transmembrane helix</keyword>
<dbReference type="InterPro" id="IPR008523">
    <property type="entry name" value="DUF805"/>
</dbReference>
<evidence type="ECO:0000256" key="1">
    <source>
        <dbReference type="SAM" id="MobiDB-lite"/>
    </source>
</evidence>
<protein>
    <submittedName>
        <fullName evidence="3">DUF805 domain-containing protein</fullName>
    </submittedName>
</protein>
<feature type="transmembrane region" description="Helical" evidence="2">
    <location>
        <begin position="109"/>
        <end position="133"/>
    </location>
</feature>
<reference evidence="3 4" key="1">
    <citation type="submission" date="2018-08" db="EMBL/GenBank/DDBJ databases">
        <title>Henriciella mobilis sp. nov., isolated from seawater.</title>
        <authorList>
            <person name="Cheng H."/>
            <person name="Wu Y.-H."/>
            <person name="Xu X.-W."/>
            <person name="Guo L.-L."/>
        </authorList>
    </citation>
    <scope>NUCLEOTIDE SEQUENCE [LARGE SCALE GENOMIC DNA]</scope>
    <source>
        <strain evidence="3 4">CCUG66934</strain>
    </source>
</reference>
<dbReference type="AlphaFoldDB" id="A0A399R5P9"/>
<keyword evidence="4" id="KW-1185">Reference proteome</keyword>
<feature type="transmembrane region" description="Helical" evidence="2">
    <location>
        <begin position="77"/>
        <end position="97"/>
    </location>
</feature>
<proteinExistence type="predicted"/>
<dbReference type="GO" id="GO:0005886">
    <property type="term" value="C:plasma membrane"/>
    <property type="evidence" value="ECO:0007669"/>
    <property type="project" value="TreeGrafter"/>
</dbReference>
<dbReference type="OrthoDB" id="9812349at2"/>
<evidence type="ECO:0000256" key="2">
    <source>
        <dbReference type="SAM" id="Phobius"/>
    </source>
</evidence>
<gene>
    <name evidence="3" type="ORF">D1224_02325</name>
</gene>
<feature type="compositionally biased region" description="Polar residues" evidence="1">
    <location>
        <begin position="1"/>
        <end position="17"/>
    </location>
</feature>
<feature type="transmembrane region" description="Helical" evidence="2">
    <location>
        <begin position="48"/>
        <end position="65"/>
    </location>
</feature>
<keyword evidence="2" id="KW-0472">Membrane</keyword>